<reference evidence="2" key="1">
    <citation type="journal article" date="2020" name="mSystems">
        <title>Genome- and Community-Level Interaction Insights into Carbon Utilization and Element Cycling Functions of Hydrothermarchaeota in Hydrothermal Sediment.</title>
        <authorList>
            <person name="Zhou Z."/>
            <person name="Liu Y."/>
            <person name="Xu W."/>
            <person name="Pan J."/>
            <person name="Luo Z.H."/>
            <person name="Li M."/>
        </authorList>
    </citation>
    <scope>NUCLEOTIDE SEQUENCE [LARGE SCALE GENOMIC DNA]</scope>
    <source>
        <strain evidence="2">HyVt-443</strain>
    </source>
</reference>
<comment type="caution">
    <text evidence="2">The sequence shown here is derived from an EMBL/GenBank/DDBJ whole genome shotgun (WGS) entry which is preliminary data.</text>
</comment>
<protein>
    <submittedName>
        <fullName evidence="2">Heavy-metal-associated domain-containing protein</fullName>
    </submittedName>
</protein>
<dbReference type="SUPFAM" id="SSF55008">
    <property type="entry name" value="HMA, heavy metal-associated domain"/>
    <property type="match status" value="1"/>
</dbReference>
<proteinExistence type="predicted"/>
<dbReference type="InterPro" id="IPR036163">
    <property type="entry name" value="HMA_dom_sf"/>
</dbReference>
<evidence type="ECO:0000259" key="1">
    <source>
        <dbReference type="PROSITE" id="PS50846"/>
    </source>
</evidence>
<dbReference type="EMBL" id="DRKP01000045">
    <property type="protein sequence ID" value="HEB95515.1"/>
    <property type="molecule type" value="Genomic_DNA"/>
</dbReference>
<evidence type="ECO:0000313" key="2">
    <source>
        <dbReference type="EMBL" id="HEB95515.1"/>
    </source>
</evidence>
<dbReference type="Pfam" id="PF00403">
    <property type="entry name" value="HMA"/>
    <property type="match status" value="1"/>
</dbReference>
<accession>A0A831RJE6</accession>
<dbReference type="AlphaFoldDB" id="A0A831RJE6"/>
<dbReference type="InterPro" id="IPR006121">
    <property type="entry name" value="HMA_dom"/>
</dbReference>
<dbReference type="Gene3D" id="3.30.70.100">
    <property type="match status" value="1"/>
</dbReference>
<sequence length="73" mass="7614">MSKISEFELQGACCANGIIRAKKVIKGIAGTGKVTIDLAQNIARVEGDVDPEAIVSALRAAKFTASHLSTAEQ</sequence>
<gene>
    <name evidence="2" type="ORF">ENI96_03670</name>
</gene>
<organism evidence="2">
    <name type="scientific">Sedimenticola thiotaurini</name>
    <dbReference type="NCBI Taxonomy" id="1543721"/>
    <lineage>
        <taxon>Bacteria</taxon>
        <taxon>Pseudomonadati</taxon>
        <taxon>Pseudomonadota</taxon>
        <taxon>Gammaproteobacteria</taxon>
        <taxon>Chromatiales</taxon>
        <taxon>Sedimenticolaceae</taxon>
        <taxon>Sedimenticola</taxon>
    </lineage>
</organism>
<dbReference type="GO" id="GO:0046872">
    <property type="term" value="F:metal ion binding"/>
    <property type="evidence" value="ECO:0007669"/>
    <property type="project" value="InterPro"/>
</dbReference>
<feature type="domain" description="HMA" evidence="1">
    <location>
        <begin position="3"/>
        <end position="66"/>
    </location>
</feature>
<dbReference type="Proteomes" id="UP000886251">
    <property type="component" value="Unassembled WGS sequence"/>
</dbReference>
<dbReference type="CDD" id="cd00371">
    <property type="entry name" value="HMA"/>
    <property type="match status" value="1"/>
</dbReference>
<dbReference type="PROSITE" id="PS50846">
    <property type="entry name" value="HMA_2"/>
    <property type="match status" value="1"/>
</dbReference>
<name>A0A831RJE6_9GAMM</name>